<dbReference type="Gene3D" id="3.30.930.10">
    <property type="entry name" value="Bira Bifunctional Protein, Domain 2"/>
    <property type="match status" value="1"/>
</dbReference>
<dbReference type="PANTHER" id="PTHR11476">
    <property type="entry name" value="HISTIDYL-TRNA SYNTHETASE"/>
    <property type="match status" value="1"/>
</dbReference>
<evidence type="ECO:0000256" key="4">
    <source>
        <dbReference type="ARBA" id="ARBA00022741"/>
    </source>
</evidence>
<dbReference type="AlphaFoldDB" id="A0A1M7FFE6"/>
<dbReference type="Gene3D" id="3.40.50.800">
    <property type="entry name" value="Anticodon-binding domain"/>
    <property type="match status" value="1"/>
</dbReference>
<dbReference type="HAMAP" id="MF_00127">
    <property type="entry name" value="His_tRNA_synth"/>
    <property type="match status" value="1"/>
</dbReference>
<dbReference type="Proteomes" id="UP000183947">
    <property type="component" value="Unassembled WGS sequence"/>
</dbReference>
<evidence type="ECO:0000313" key="12">
    <source>
        <dbReference type="EMBL" id="SHM02832.1"/>
    </source>
</evidence>
<keyword evidence="3 9" id="KW-0436">Ligase</keyword>
<sequence length="494" mass="55350">MSAQKPSLPQGTRDFGPAVVARRNYIFGIIRRVFEKFGYAPLETPTLENLSVLTGKYGEEGDQLLFKVLNSGNFLKKQKGDVIKEEVTPDDLLAGPKKVLPKIAEKGLRYDLTVPFARYVVMNRGTLTFPFKRYQIQPVWRADRPQRGRYREFYQCDADVVGTDSLLCEAEIVLMMSEVLNALGLTDYTIKINHRKILSGLYEALRAEGKEADLFVAIDKLDKIGPNGVSEELSAKGYSNDMIKRLFSFLSVKGNFHDKLTELEKMYKDSIGELRDDSGIWFEIVEGQQYAKSGFIRALENARGFDEIKKVYNYLQAFDFTQFDNLEFDPTLARGLSYYTGCIFEIKINNVNMGSVSGGGRYDNLTGAFGLPGVSGVGFSFGVDRLYDCLEELNLFPSDAATTTRCLVANFDVEGERAMLPVLRQLREAGVASELYPEAGKLGRQFKYADAKGIPFVLLQGSEERAQGRFKLKTMSTGQEQTLTLEEVLAVVQA</sequence>
<dbReference type="PROSITE" id="PS50862">
    <property type="entry name" value="AA_TRNA_LIGASE_II"/>
    <property type="match status" value="1"/>
</dbReference>
<dbReference type="Pfam" id="PF13393">
    <property type="entry name" value="tRNA-synt_His"/>
    <property type="match status" value="1"/>
</dbReference>
<keyword evidence="4 9" id="KW-0547">Nucleotide-binding</keyword>
<feature type="binding site" evidence="10">
    <location>
        <position position="159"/>
    </location>
    <ligand>
        <name>L-histidine</name>
        <dbReference type="ChEBI" id="CHEBI:57595"/>
    </ligand>
</feature>
<keyword evidence="5 9" id="KW-0067">ATP-binding</keyword>
<dbReference type="OrthoDB" id="9800814at2"/>
<evidence type="ECO:0000256" key="1">
    <source>
        <dbReference type="ARBA" id="ARBA00008226"/>
    </source>
</evidence>
<feature type="binding site" evidence="10">
    <location>
        <position position="141"/>
    </location>
    <ligand>
        <name>L-histidine</name>
        <dbReference type="ChEBI" id="CHEBI:57595"/>
    </ligand>
</feature>
<dbReference type="InterPro" id="IPR004516">
    <property type="entry name" value="HisRS/HisZ"/>
</dbReference>
<evidence type="ECO:0000256" key="3">
    <source>
        <dbReference type="ARBA" id="ARBA00022598"/>
    </source>
</evidence>
<dbReference type="InterPro" id="IPR015807">
    <property type="entry name" value="His-tRNA-ligase"/>
</dbReference>
<dbReference type="InterPro" id="IPR033656">
    <property type="entry name" value="HisRS_anticodon"/>
</dbReference>
<dbReference type="EC" id="6.1.1.21" evidence="9"/>
<evidence type="ECO:0000256" key="5">
    <source>
        <dbReference type="ARBA" id="ARBA00022840"/>
    </source>
</evidence>
<keyword evidence="9" id="KW-0963">Cytoplasm</keyword>
<proteinExistence type="inferred from homology"/>
<dbReference type="RefSeq" id="WP_073288481.1">
    <property type="nucleotide sequence ID" value="NZ_FRAS01000030.1"/>
</dbReference>
<evidence type="ECO:0000256" key="6">
    <source>
        <dbReference type="ARBA" id="ARBA00022917"/>
    </source>
</evidence>
<evidence type="ECO:0000256" key="9">
    <source>
        <dbReference type="HAMAP-Rule" id="MF_00127"/>
    </source>
</evidence>
<dbReference type="EMBL" id="FRAS01000030">
    <property type="protein sequence ID" value="SHM02832.1"/>
    <property type="molecule type" value="Genomic_DNA"/>
</dbReference>
<dbReference type="SUPFAM" id="SSF55681">
    <property type="entry name" value="Class II aaRS and biotin synthetases"/>
    <property type="match status" value="1"/>
</dbReference>
<evidence type="ECO:0000256" key="2">
    <source>
        <dbReference type="ARBA" id="ARBA00011738"/>
    </source>
</evidence>
<dbReference type="GO" id="GO:0005524">
    <property type="term" value="F:ATP binding"/>
    <property type="evidence" value="ECO:0007669"/>
    <property type="project" value="UniProtKB-UniRule"/>
</dbReference>
<dbReference type="PANTHER" id="PTHR11476:SF7">
    <property type="entry name" value="HISTIDINE--TRNA LIGASE"/>
    <property type="match status" value="1"/>
</dbReference>
<gene>
    <name evidence="9" type="primary">hisS</name>
    <name evidence="12" type="ORF">SAMN02746009_03828</name>
</gene>
<protein>
    <recommendedName>
        <fullName evidence="9">Histidine--tRNA ligase</fullName>
        <ecNumber evidence="9">6.1.1.21</ecNumber>
    </recommendedName>
    <alternativeName>
        <fullName evidence="9">Histidyl-tRNA synthetase</fullName>
        <shortName evidence="9">HisRS</shortName>
    </alternativeName>
</protein>
<dbReference type="PIRSF" id="PIRSF001549">
    <property type="entry name" value="His-tRNA_synth"/>
    <property type="match status" value="1"/>
</dbReference>
<feature type="binding site" evidence="10">
    <location>
        <begin position="111"/>
        <end position="113"/>
    </location>
    <ligand>
        <name>L-histidine</name>
        <dbReference type="ChEBI" id="CHEBI:57595"/>
    </ligand>
</feature>
<dbReference type="CDD" id="cd00773">
    <property type="entry name" value="HisRS-like_core"/>
    <property type="match status" value="1"/>
</dbReference>
<accession>A0A1M7FFE6</accession>
<dbReference type="InterPro" id="IPR036621">
    <property type="entry name" value="Anticodon-bd_dom_sf"/>
</dbReference>
<feature type="binding site" evidence="10">
    <location>
        <position position="334"/>
    </location>
    <ligand>
        <name>L-histidine</name>
        <dbReference type="ChEBI" id="CHEBI:57595"/>
    </ligand>
</feature>
<evidence type="ECO:0000256" key="10">
    <source>
        <dbReference type="PIRSR" id="PIRSR001549-1"/>
    </source>
</evidence>
<keyword evidence="6 9" id="KW-0648">Protein biosynthesis</keyword>
<keyword evidence="7 9" id="KW-0030">Aminoacyl-tRNA synthetase</keyword>
<evidence type="ECO:0000256" key="7">
    <source>
        <dbReference type="ARBA" id="ARBA00023146"/>
    </source>
</evidence>
<dbReference type="InterPro" id="IPR041715">
    <property type="entry name" value="HisRS-like_core"/>
</dbReference>
<dbReference type="InterPro" id="IPR004154">
    <property type="entry name" value="Anticodon-bd"/>
</dbReference>
<comment type="catalytic activity">
    <reaction evidence="8 9">
        <text>tRNA(His) + L-histidine + ATP = L-histidyl-tRNA(His) + AMP + diphosphate + H(+)</text>
        <dbReference type="Rhea" id="RHEA:17313"/>
        <dbReference type="Rhea" id="RHEA-COMP:9665"/>
        <dbReference type="Rhea" id="RHEA-COMP:9689"/>
        <dbReference type="ChEBI" id="CHEBI:15378"/>
        <dbReference type="ChEBI" id="CHEBI:30616"/>
        <dbReference type="ChEBI" id="CHEBI:33019"/>
        <dbReference type="ChEBI" id="CHEBI:57595"/>
        <dbReference type="ChEBI" id="CHEBI:78442"/>
        <dbReference type="ChEBI" id="CHEBI:78527"/>
        <dbReference type="ChEBI" id="CHEBI:456215"/>
        <dbReference type="EC" id="6.1.1.21"/>
    </reaction>
</comment>
<dbReference type="InterPro" id="IPR006195">
    <property type="entry name" value="aa-tRNA-synth_II"/>
</dbReference>
<feature type="domain" description="Aminoacyl-transfer RNA synthetases class-II family profile" evidence="11">
    <location>
        <begin position="1"/>
        <end position="421"/>
    </location>
</feature>
<name>A0A1M7FFE6_9BACT</name>
<dbReference type="SUPFAM" id="SSF52954">
    <property type="entry name" value="Class II aaRS ABD-related"/>
    <property type="match status" value="1"/>
</dbReference>
<comment type="subcellular location">
    <subcellularLocation>
        <location evidence="9">Cytoplasm</location>
    </subcellularLocation>
</comment>
<dbReference type="GO" id="GO:0005737">
    <property type="term" value="C:cytoplasm"/>
    <property type="evidence" value="ECO:0007669"/>
    <property type="project" value="UniProtKB-SubCell"/>
</dbReference>
<feature type="binding site" evidence="10">
    <location>
        <begin position="338"/>
        <end position="339"/>
    </location>
    <ligand>
        <name>L-histidine</name>
        <dbReference type="ChEBI" id="CHEBI:57595"/>
    </ligand>
</feature>
<reference evidence="13" key="1">
    <citation type="submission" date="2016-11" db="EMBL/GenBank/DDBJ databases">
        <authorList>
            <person name="Varghese N."/>
            <person name="Submissions S."/>
        </authorList>
    </citation>
    <scope>NUCLEOTIDE SEQUENCE [LARGE SCALE GENOMIC DNA]</scope>
    <source>
        <strain evidence="13">DSM 18569</strain>
    </source>
</reference>
<dbReference type="STRING" id="1121959.SAMN02746009_03828"/>
<evidence type="ECO:0000313" key="13">
    <source>
        <dbReference type="Proteomes" id="UP000183947"/>
    </source>
</evidence>
<dbReference type="InterPro" id="IPR045864">
    <property type="entry name" value="aa-tRNA-synth_II/BPL/LPL"/>
</dbReference>
<dbReference type="CDD" id="cd00859">
    <property type="entry name" value="HisRS_anticodon"/>
    <property type="match status" value="1"/>
</dbReference>
<evidence type="ECO:0000256" key="8">
    <source>
        <dbReference type="ARBA" id="ARBA00047639"/>
    </source>
</evidence>
<evidence type="ECO:0000259" key="11">
    <source>
        <dbReference type="PROSITE" id="PS50862"/>
    </source>
</evidence>
<comment type="similarity">
    <text evidence="1 9">Belongs to the class-II aminoacyl-tRNA synthetase family.</text>
</comment>
<dbReference type="GO" id="GO:0004821">
    <property type="term" value="F:histidine-tRNA ligase activity"/>
    <property type="evidence" value="ECO:0007669"/>
    <property type="project" value="UniProtKB-UniRule"/>
</dbReference>
<comment type="subunit">
    <text evidence="2 9">Homodimer.</text>
</comment>
<dbReference type="NCBIfam" id="TIGR00442">
    <property type="entry name" value="hisS"/>
    <property type="match status" value="1"/>
</dbReference>
<organism evidence="12 13">
    <name type="scientific">Hymenobacter psychrotolerans DSM 18569</name>
    <dbReference type="NCBI Taxonomy" id="1121959"/>
    <lineage>
        <taxon>Bacteria</taxon>
        <taxon>Pseudomonadati</taxon>
        <taxon>Bacteroidota</taxon>
        <taxon>Cytophagia</taxon>
        <taxon>Cytophagales</taxon>
        <taxon>Hymenobacteraceae</taxon>
        <taxon>Hymenobacter</taxon>
    </lineage>
</organism>
<dbReference type="GO" id="GO:0006427">
    <property type="term" value="P:histidyl-tRNA aminoacylation"/>
    <property type="evidence" value="ECO:0007669"/>
    <property type="project" value="UniProtKB-UniRule"/>
</dbReference>
<keyword evidence="13" id="KW-1185">Reference proteome</keyword>
<feature type="binding site" evidence="10">
    <location>
        <position position="155"/>
    </location>
    <ligand>
        <name>L-histidine</name>
        <dbReference type="ChEBI" id="CHEBI:57595"/>
    </ligand>
</feature>
<dbReference type="Pfam" id="PF03129">
    <property type="entry name" value="HGTP_anticodon"/>
    <property type="match status" value="1"/>
</dbReference>